<dbReference type="Proteomes" id="UP000828390">
    <property type="component" value="Unassembled WGS sequence"/>
</dbReference>
<name>A0A9D4E3V7_DREPO</name>
<keyword evidence="2" id="KW-1185">Reference proteome</keyword>
<evidence type="ECO:0000313" key="1">
    <source>
        <dbReference type="EMBL" id="KAH3771985.1"/>
    </source>
</evidence>
<comment type="caution">
    <text evidence="1">The sequence shown here is derived from an EMBL/GenBank/DDBJ whole genome shotgun (WGS) entry which is preliminary data.</text>
</comment>
<protein>
    <submittedName>
        <fullName evidence="1">Uncharacterized protein</fullName>
    </submittedName>
</protein>
<accession>A0A9D4E3V7</accession>
<reference evidence="1" key="2">
    <citation type="submission" date="2020-11" db="EMBL/GenBank/DDBJ databases">
        <authorList>
            <person name="McCartney M.A."/>
            <person name="Auch B."/>
            <person name="Kono T."/>
            <person name="Mallez S."/>
            <person name="Becker A."/>
            <person name="Gohl D.M."/>
            <person name="Silverstein K.A.T."/>
            <person name="Koren S."/>
            <person name="Bechman K.B."/>
            <person name="Herman A."/>
            <person name="Abrahante J.E."/>
            <person name="Garbe J."/>
        </authorList>
    </citation>
    <scope>NUCLEOTIDE SEQUENCE</scope>
    <source>
        <strain evidence="1">Duluth1</strain>
        <tissue evidence="1">Whole animal</tissue>
    </source>
</reference>
<reference evidence="1" key="1">
    <citation type="journal article" date="2019" name="bioRxiv">
        <title>The Genome of the Zebra Mussel, Dreissena polymorpha: A Resource for Invasive Species Research.</title>
        <authorList>
            <person name="McCartney M.A."/>
            <person name="Auch B."/>
            <person name="Kono T."/>
            <person name="Mallez S."/>
            <person name="Zhang Y."/>
            <person name="Obille A."/>
            <person name="Becker A."/>
            <person name="Abrahante J.E."/>
            <person name="Garbe J."/>
            <person name="Badalamenti J.P."/>
            <person name="Herman A."/>
            <person name="Mangelson H."/>
            <person name="Liachko I."/>
            <person name="Sullivan S."/>
            <person name="Sone E.D."/>
            <person name="Koren S."/>
            <person name="Silverstein K.A.T."/>
            <person name="Beckman K.B."/>
            <person name="Gohl D.M."/>
        </authorList>
    </citation>
    <scope>NUCLEOTIDE SEQUENCE</scope>
    <source>
        <strain evidence="1">Duluth1</strain>
        <tissue evidence="1">Whole animal</tissue>
    </source>
</reference>
<dbReference type="EMBL" id="JAIWYP010000009">
    <property type="protein sequence ID" value="KAH3771985.1"/>
    <property type="molecule type" value="Genomic_DNA"/>
</dbReference>
<evidence type="ECO:0000313" key="2">
    <source>
        <dbReference type="Proteomes" id="UP000828390"/>
    </source>
</evidence>
<gene>
    <name evidence="1" type="ORF">DPMN_173316</name>
</gene>
<dbReference type="AlphaFoldDB" id="A0A9D4E3V7"/>
<sequence length="73" mass="8478">MYKLDSDSISKNNNSLKVLNVLESLKVEEQYIQSITKEPESLIDIACKQYGQILLTNISDELYHFSWNLLEEP</sequence>
<organism evidence="1 2">
    <name type="scientific">Dreissena polymorpha</name>
    <name type="common">Zebra mussel</name>
    <name type="synonym">Mytilus polymorpha</name>
    <dbReference type="NCBI Taxonomy" id="45954"/>
    <lineage>
        <taxon>Eukaryota</taxon>
        <taxon>Metazoa</taxon>
        <taxon>Spiralia</taxon>
        <taxon>Lophotrochozoa</taxon>
        <taxon>Mollusca</taxon>
        <taxon>Bivalvia</taxon>
        <taxon>Autobranchia</taxon>
        <taxon>Heteroconchia</taxon>
        <taxon>Euheterodonta</taxon>
        <taxon>Imparidentia</taxon>
        <taxon>Neoheterodontei</taxon>
        <taxon>Myida</taxon>
        <taxon>Dreissenoidea</taxon>
        <taxon>Dreissenidae</taxon>
        <taxon>Dreissena</taxon>
    </lineage>
</organism>
<proteinExistence type="predicted"/>